<keyword evidence="3" id="KW-0131">Cell cycle</keyword>
<evidence type="ECO:0000256" key="5">
    <source>
        <dbReference type="ARBA" id="ARBA00023242"/>
    </source>
</evidence>
<name>A0A833QTN8_9POAL</name>
<keyword evidence="5" id="KW-0539">Nucleus</keyword>
<evidence type="ECO:0000259" key="9">
    <source>
        <dbReference type="Pfam" id="PF04825"/>
    </source>
</evidence>
<dbReference type="GO" id="GO:0007059">
    <property type="term" value="P:chromosome segregation"/>
    <property type="evidence" value="ECO:0007669"/>
    <property type="project" value="UniProtKB-KW"/>
</dbReference>
<feature type="domain" description="Rad21/Rec8-like protein C-terminal eukaryotic" evidence="8">
    <location>
        <begin position="1030"/>
        <end position="1080"/>
    </location>
</feature>
<dbReference type="OrthoDB" id="10071381at2759"/>
<comment type="similarity">
    <text evidence="2">Belongs to the rad21 family.</text>
</comment>
<dbReference type="FunFam" id="1.10.10.580:FF:000002">
    <property type="entry name" value="Sister chromatid cohesion 1 protein 4"/>
    <property type="match status" value="1"/>
</dbReference>
<dbReference type="AlphaFoldDB" id="A0A833QTN8"/>
<dbReference type="InterPro" id="IPR006910">
    <property type="entry name" value="Rad21_Rec8_N"/>
</dbReference>
<comment type="subunit">
    <text evidence="6">Component of the cohesin complex.</text>
</comment>
<evidence type="ECO:0000256" key="4">
    <source>
        <dbReference type="ARBA" id="ARBA00022829"/>
    </source>
</evidence>
<keyword evidence="3" id="KW-0132">Cell division</keyword>
<feature type="domain" description="Rad21/Rec8-like protein N-terminal" evidence="9">
    <location>
        <begin position="1"/>
        <end position="101"/>
    </location>
</feature>
<dbReference type="EMBL" id="SWLB01000014">
    <property type="protein sequence ID" value="KAF3329409.1"/>
    <property type="molecule type" value="Genomic_DNA"/>
</dbReference>
<evidence type="ECO:0000256" key="7">
    <source>
        <dbReference type="SAM" id="MobiDB-lite"/>
    </source>
</evidence>
<comment type="subcellular location">
    <subcellularLocation>
        <location evidence="1">Nucleus</location>
    </subcellularLocation>
</comment>
<dbReference type="Pfam" id="PF04825">
    <property type="entry name" value="Rad21_Rec8_N"/>
    <property type="match status" value="1"/>
</dbReference>
<evidence type="ECO:0000313" key="11">
    <source>
        <dbReference type="Proteomes" id="UP000623129"/>
    </source>
</evidence>
<dbReference type="CDD" id="cd21793">
    <property type="entry name" value="Rad21_Rec8_M_AtSYN1-like"/>
    <property type="match status" value="1"/>
</dbReference>
<keyword evidence="11" id="KW-1185">Reference proteome</keyword>
<dbReference type="InterPro" id="IPR039781">
    <property type="entry name" value="Rad21/Rec8-like"/>
</dbReference>
<evidence type="ECO:0000256" key="6">
    <source>
        <dbReference type="ARBA" id="ARBA00064543"/>
    </source>
</evidence>
<sequence>MFYSQFILAKKGPLGTIWIAAHLERKLRKNQVADTDIGVSVDSILFPDVPIALRLSSHLLLGVVRIYSRKVNYLFHDCSEALLKIKQAFRSTAVDLPPEESTAPYHSITLPETFHLDDFVLPDSAFQGDYVDHHISTKEQITLQDNLEKTEFSTSKFGLDERFGDGNASHFGLDLEEDLFLPKDQSAMDHSSFRLPSDNNGTFHQGQSSAGPTDMDLDQDQNELINAEKDEDHKTSTDLSNWSGYNIQTPGYNIATPGYNIQTPAYNIQTPAYNIQTPDLNEIFFSQGQGSHMDGSSVPATPFPETPFHDEVHSPETTECAPPSTPGLMEETVHARVNDASPSVNYEDAPKADNNSAPFLQPCSANGTAALKAASAGENTTNEEGIENACESAQQVALESNAEKPLPSFEAPNMNCEVSDMCVDRFGEENMPVEGVIPGNASDLVNLNEAAVDSTVGFFGAETIRNDEAMNNLEVEQTPEQLQFKETPNMDNMAFSLTTTNMDNAAFSLTTPNMNNVAFSLTTPNMDNVAFSLTSSAFPEPEKVLQQPIFDTANRADELGQVTVERAVSELDGSIDRTVSLIGQKRPLEDDSLLLHFEKSSTERVSSRQRVKKTNSDFLTDDHDLLASILAGKRTPGLGPTPNKSSLLKRQKMTPKTGINKRKLQMDDAMVLHADVIRQQLINTEDICRLRKKAPCTRAEIWMIEKGPLEDDIFSVTLFSGATEELSELQCQAYEIDIFKPLKQLIRDGKGKEVETDAPKVTNEETLYTPYPTTVEEQGSNNAGTPYAYPVDSSLIIPPHDEPSIEPFYGLDNDNFIPEQQLESNNEHVQPSDEVPTDLDKNDTTTDIGQGNCEPLLVPEENLAESGSGLIHIDEMKDEMDKLFEPEKNPDTEDGVENVNNLIQGEGVMQEEVFLLPEQQVENDGNVTSVAGENSVLQETNAGGFVDMEGMGHNDFIPKESSDFCSAIEGVDTDFLNADEEIDCHEEGDDDVDDAGEIRALDNSGWSSRTRGVARYLKLLFDEETGHGRKSVAVDQLLVGKSRKEASRMFFETLVLTTKDYIHVKQEVPFGFVNVKPGVKLMQSEF</sequence>
<dbReference type="Pfam" id="PF04824">
    <property type="entry name" value="Rad21_Rec8"/>
    <property type="match status" value="1"/>
</dbReference>
<evidence type="ECO:0000256" key="2">
    <source>
        <dbReference type="ARBA" id="ARBA00009870"/>
    </source>
</evidence>
<evidence type="ECO:0000313" key="10">
    <source>
        <dbReference type="EMBL" id="KAF3329409.1"/>
    </source>
</evidence>
<keyword evidence="3" id="KW-0498">Mitosis</keyword>
<dbReference type="GO" id="GO:0007062">
    <property type="term" value="P:sister chromatid cohesion"/>
    <property type="evidence" value="ECO:0007669"/>
    <property type="project" value="InterPro"/>
</dbReference>
<evidence type="ECO:0000256" key="3">
    <source>
        <dbReference type="ARBA" id="ARBA00022776"/>
    </source>
</evidence>
<gene>
    <name evidence="10" type="ORF">FCM35_KLT04740</name>
</gene>
<comment type="caution">
    <text evidence="10">The sequence shown here is derived from an EMBL/GenBank/DDBJ whole genome shotgun (WGS) entry which is preliminary data.</text>
</comment>
<keyword evidence="4" id="KW-0159">Chromosome partition</keyword>
<dbReference type="GO" id="GO:0003682">
    <property type="term" value="F:chromatin binding"/>
    <property type="evidence" value="ECO:0007669"/>
    <property type="project" value="TreeGrafter"/>
</dbReference>
<feature type="region of interest" description="Disordered" evidence="7">
    <location>
        <begin position="190"/>
        <end position="217"/>
    </location>
</feature>
<dbReference type="SUPFAM" id="SSF46785">
    <property type="entry name" value="Winged helix' DNA-binding domain"/>
    <property type="match status" value="1"/>
</dbReference>
<evidence type="ECO:0000259" key="8">
    <source>
        <dbReference type="Pfam" id="PF04824"/>
    </source>
</evidence>
<dbReference type="PANTHER" id="PTHR12585">
    <property type="entry name" value="SCC1 / RAD21 FAMILY MEMBER"/>
    <property type="match status" value="1"/>
</dbReference>
<dbReference type="Proteomes" id="UP000623129">
    <property type="component" value="Unassembled WGS sequence"/>
</dbReference>
<dbReference type="InterPro" id="IPR036390">
    <property type="entry name" value="WH_DNA-bd_sf"/>
</dbReference>
<feature type="compositionally biased region" description="Polar residues" evidence="7">
    <location>
        <begin position="197"/>
        <end position="211"/>
    </location>
</feature>
<organism evidence="10 11">
    <name type="scientific">Carex littledalei</name>
    <dbReference type="NCBI Taxonomy" id="544730"/>
    <lineage>
        <taxon>Eukaryota</taxon>
        <taxon>Viridiplantae</taxon>
        <taxon>Streptophyta</taxon>
        <taxon>Embryophyta</taxon>
        <taxon>Tracheophyta</taxon>
        <taxon>Spermatophyta</taxon>
        <taxon>Magnoliopsida</taxon>
        <taxon>Liliopsida</taxon>
        <taxon>Poales</taxon>
        <taxon>Cyperaceae</taxon>
        <taxon>Cyperoideae</taxon>
        <taxon>Cariceae</taxon>
        <taxon>Carex</taxon>
        <taxon>Carex subgen. Euthyceras</taxon>
    </lineage>
</organism>
<dbReference type="PANTHER" id="PTHR12585:SF69">
    <property type="entry name" value="FI11703P"/>
    <property type="match status" value="1"/>
</dbReference>
<protein>
    <submittedName>
        <fullName evidence="10">Sister chromatid cohesion 1 protein 4</fullName>
    </submittedName>
</protein>
<evidence type="ECO:0000256" key="1">
    <source>
        <dbReference type="ARBA" id="ARBA00004123"/>
    </source>
</evidence>
<proteinExistence type="inferred from homology"/>
<dbReference type="InterPro" id="IPR023093">
    <property type="entry name" value="ScpA-like_C"/>
</dbReference>
<dbReference type="GO" id="GO:1990414">
    <property type="term" value="P:replication-born double-strand break repair via sister chromatid exchange"/>
    <property type="evidence" value="ECO:0007669"/>
    <property type="project" value="TreeGrafter"/>
</dbReference>
<dbReference type="GO" id="GO:0005634">
    <property type="term" value="C:nucleus"/>
    <property type="evidence" value="ECO:0007669"/>
    <property type="project" value="UniProtKB-SubCell"/>
</dbReference>
<dbReference type="InterPro" id="IPR006909">
    <property type="entry name" value="Rad21/Rec8_C_eu"/>
</dbReference>
<dbReference type="GO" id="GO:0008278">
    <property type="term" value="C:cohesin complex"/>
    <property type="evidence" value="ECO:0007669"/>
    <property type="project" value="InterPro"/>
</dbReference>
<accession>A0A833QTN8</accession>
<reference evidence="10" key="1">
    <citation type="submission" date="2020-01" db="EMBL/GenBank/DDBJ databases">
        <title>Genome sequence of Kobresia littledalei, the first chromosome-level genome in the family Cyperaceae.</title>
        <authorList>
            <person name="Qu G."/>
        </authorList>
    </citation>
    <scope>NUCLEOTIDE SEQUENCE</scope>
    <source>
        <strain evidence="10">C.B.Clarke</strain>
        <tissue evidence="10">Leaf</tissue>
    </source>
</reference>
<dbReference type="Gene3D" id="1.10.10.580">
    <property type="entry name" value="Structural maintenance of chromosome 1. Chain E"/>
    <property type="match status" value="1"/>
</dbReference>